<reference evidence="7" key="1">
    <citation type="journal article" date="2013" name="Int. J. Syst. Evol. Microbiol.">
        <title>Polycladomyces abyssicola gen. nov., sp. nov., a thermophilic filamentous bacterium isolated from hemipelagic sediment.</title>
        <authorList>
            <person name="Tsubouchi T."/>
            <person name="Shimane Y."/>
            <person name="Mori K."/>
            <person name="Usui K."/>
            <person name="Hiraki T."/>
            <person name="Tame A."/>
            <person name="Uematsu K."/>
            <person name="Maruyama T."/>
            <person name="Hatada Y."/>
        </authorList>
    </citation>
    <scope>NUCLEOTIDE SEQUENCE</scope>
    <source>
        <strain evidence="7">JIR-001</strain>
    </source>
</reference>
<dbReference type="Pfam" id="PF00205">
    <property type="entry name" value="TPP_enzyme_M"/>
    <property type="match status" value="1"/>
</dbReference>
<dbReference type="RefSeq" id="WP_212773991.1">
    <property type="nucleotide sequence ID" value="NZ_AP024601.1"/>
</dbReference>
<dbReference type="SUPFAM" id="SSF52467">
    <property type="entry name" value="DHS-like NAD/FAD-binding domain"/>
    <property type="match status" value="1"/>
</dbReference>
<comment type="similarity">
    <text evidence="1 3">Belongs to the TPP enzyme family.</text>
</comment>
<evidence type="ECO:0000313" key="7">
    <source>
        <dbReference type="EMBL" id="BCU80646.1"/>
    </source>
</evidence>
<dbReference type="GO" id="GO:0030976">
    <property type="term" value="F:thiamine pyrophosphate binding"/>
    <property type="evidence" value="ECO:0007669"/>
    <property type="project" value="InterPro"/>
</dbReference>
<dbReference type="InterPro" id="IPR000399">
    <property type="entry name" value="TPP-bd_CS"/>
</dbReference>
<dbReference type="Proteomes" id="UP000677436">
    <property type="component" value="Chromosome"/>
</dbReference>
<evidence type="ECO:0000256" key="1">
    <source>
        <dbReference type="ARBA" id="ARBA00007812"/>
    </source>
</evidence>
<evidence type="ECO:0000259" key="5">
    <source>
        <dbReference type="Pfam" id="PF02775"/>
    </source>
</evidence>
<dbReference type="InterPro" id="IPR047211">
    <property type="entry name" value="POXB-like"/>
</dbReference>
<dbReference type="EMBL" id="AP024601">
    <property type="protein sequence ID" value="BCU80646.1"/>
    <property type="molecule type" value="Genomic_DNA"/>
</dbReference>
<proteinExistence type="inferred from homology"/>
<dbReference type="GO" id="GO:0000287">
    <property type="term" value="F:magnesium ion binding"/>
    <property type="evidence" value="ECO:0007669"/>
    <property type="project" value="InterPro"/>
</dbReference>
<dbReference type="InterPro" id="IPR012001">
    <property type="entry name" value="Thiamin_PyroP_enz_TPP-bd_dom"/>
</dbReference>
<sequence length="534" mass="57127">MVQTVADHVVSQLAEWGVPRVYGVLGDANLALLDALSRQRKVQYIACRTETTAALMASAEAKLTGNLGVCTATSGPGAALLLAGLGDAALDQVPVLAITGQVPRESLGTGAKQELNQQLLFQAVASYSALAADARGLPLQLHLAMRTAVEQGGVGHLSVPKDIWSMSISDSVFPLPPAKWKPAFSPRDVTRAAEWLNQSRRPVLLVGRGGERAGQQIAAMAKRLDAPVIATMPARPVIPNDHPLFVGGLGQAGSEPSTVLLNEADVCLVLGATWWPKTEVPRNIPIIQVDSDPRALGRVVPVTVGMTGKVEEVVPALSGQLQQRDRAEWRARVHQLREEWEQRLADEVSQNGVPIAPQRVIHALSRCVAEDAVMAVDTGDHTLWFNRIFQSRRQEILISGRWRTLGFALPAAMSAKLVYPDRQVIAVAGDGGVMTTIADLVTAAHYGLDITLVVMNNGSYAMEKNRMQLVGFSTMGSETVNPDFSSLAEACGGEGFVVDQPADLEPVLQRALATSVPAVVDVRCSDVMVPHTTF</sequence>
<organism evidence="7 8">
    <name type="scientific">Polycladomyces abyssicola</name>
    <dbReference type="NCBI Taxonomy" id="1125966"/>
    <lineage>
        <taxon>Bacteria</taxon>
        <taxon>Bacillati</taxon>
        <taxon>Bacillota</taxon>
        <taxon>Bacilli</taxon>
        <taxon>Bacillales</taxon>
        <taxon>Thermoactinomycetaceae</taxon>
        <taxon>Polycladomyces</taxon>
    </lineage>
</organism>
<feature type="domain" description="Thiamine pyrophosphate enzyme TPP-binding" evidence="5">
    <location>
        <begin position="377"/>
        <end position="522"/>
    </location>
</feature>
<dbReference type="PANTHER" id="PTHR42981:SF2">
    <property type="entry name" value="PYRUVATE DEHYDROGENASE [UBIQUINONE]"/>
    <property type="match status" value="1"/>
</dbReference>
<dbReference type="Pfam" id="PF02776">
    <property type="entry name" value="TPP_enzyme_N"/>
    <property type="match status" value="1"/>
</dbReference>
<dbReference type="AlphaFoldDB" id="A0A8D5UDT9"/>
<dbReference type="InterPro" id="IPR029035">
    <property type="entry name" value="DHS-like_NAD/FAD-binding_dom"/>
</dbReference>
<dbReference type="PANTHER" id="PTHR42981">
    <property type="entry name" value="PYRUVATE DEHYDROGENASE [UBIQUINONE]"/>
    <property type="match status" value="1"/>
</dbReference>
<evidence type="ECO:0000259" key="6">
    <source>
        <dbReference type="Pfam" id="PF02776"/>
    </source>
</evidence>
<dbReference type="Gene3D" id="3.40.50.970">
    <property type="match status" value="2"/>
</dbReference>
<name>A0A8D5UDT9_9BACL</name>
<keyword evidence="2 3" id="KW-0786">Thiamine pyrophosphate</keyword>
<protein>
    <submittedName>
        <fullName evidence="7">Pyruvate oxidase</fullName>
    </submittedName>
</protein>
<reference evidence="7" key="2">
    <citation type="journal article" date="2021" name="Microbiol. Resour. Announc.">
        <title>Complete Genome Sequence of Polycladomyces abyssicola JIR-001T, Isolated from Hemipelagic Sediment in Deep Seawater.</title>
        <authorList>
            <person name="Tsubouchi T."/>
            <person name="Kaneko Y."/>
        </authorList>
    </citation>
    <scope>NUCLEOTIDE SEQUENCE</scope>
    <source>
        <strain evidence="7">JIR-001</strain>
    </source>
</reference>
<feature type="domain" description="Thiamine pyrophosphate enzyme central" evidence="4">
    <location>
        <begin position="189"/>
        <end position="317"/>
    </location>
</feature>
<dbReference type="Pfam" id="PF02775">
    <property type="entry name" value="TPP_enzyme_C"/>
    <property type="match status" value="1"/>
</dbReference>
<evidence type="ECO:0000256" key="3">
    <source>
        <dbReference type="RuleBase" id="RU362132"/>
    </source>
</evidence>
<dbReference type="InterPro" id="IPR029061">
    <property type="entry name" value="THDP-binding"/>
</dbReference>
<dbReference type="PROSITE" id="PS00187">
    <property type="entry name" value="TPP_ENZYMES"/>
    <property type="match status" value="1"/>
</dbReference>
<dbReference type="SUPFAM" id="SSF52518">
    <property type="entry name" value="Thiamin diphosphate-binding fold (THDP-binding)"/>
    <property type="match status" value="2"/>
</dbReference>
<gene>
    <name evidence="7" type="ORF">JIR001_04290</name>
</gene>
<dbReference type="GO" id="GO:0003824">
    <property type="term" value="F:catalytic activity"/>
    <property type="evidence" value="ECO:0007669"/>
    <property type="project" value="InterPro"/>
</dbReference>
<dbReference type="Gene3D" id="3.40.50.1220">
    <property type="entry name" value="TPP-binding domain"/>
    <property type="match status" value="1"/>
</dbReference>
<evidence type="ECO:0000256" key="2">
    <source>
        <dbReference type="ARBA" id="ARBA00023052"/>
    </source>
</evidence>
<dbReference type="KEGG" id="pabs:JIR001_04290"/>
<feature type="domain" description="Thiamine pyrophosphate enzyme N-terminal TPP-binding" evidence="6">
    <location>
        <begin position="4"/>
        <end position="118"/>
    </location>
</feature>
<keyword evidence="8" id="KW-1185">Reference proteome</keyword>
<evidence type="ECO:0000259" key="4">
    <source>
        <dbReference type="Pfam" id="PF00205"/>
    </source>
</evidence>
<evidence type="ECO:0000313" key="8">
    <source>
        <dbReference type="Proteomes" id="UP000677436"/>
    </source>
</evidence>
<keyword evidence="7" id="KW-0670">Pyruvate</keyword>
<accession>A0A8D5UDT9</accession>
<dbReference type="InterPro" id="IPR011766">
    <property type="entry name" value="TPP_enzyme_TPP-bd"/>
</dbReference>
<dbReference type="InterPro" id="IPR012000">
    <property type="entry name" value="Thiamin_PyroP_enz_cen_dom"/>
</dbReference>